<sequence length="282" mass="32525">MYTIGLTSWSEHRSLIKNIDHPLTLQEYSAFFPTVELDTFFYGIPRVTSVAAWLTKVPSDFKFVIKANRSFTLHPGEELTKDELSKKINAFKEAISPLIEQNALKTILCQFPPYFDATAKNVAYLKYLIKELAGLPLSFEFRNRSWFNSQIFNSLITFCTQNKITLVAVDEPSIGRLSVPFKPVITNKQLLLIRLHGRNKAGWQHIGPDWRKYRTLYDYSDEELNRLKDTLFSLQNSVQEICIIFNNNSGGHAAQNALSLKKMLNVQFHNLNKKPPEQLDFF</sequence>
<keyword evidence="2" id="KW-1185">Reference proteome</keyword>
<dbReference type="Gene3D" id="3.20.20.410">
    <property type="entry name" value="Protein of unknown function UPF0759"/>
    <property type="match status" value="1"/>
</dbReference>
<dbReference type="GeneID" id="98311681"/>
<dbReference type="Proteomes" id="UP000051448">
    <property type="component" value="Unassembled WGS sequence"/>
</dbReference>
<dbReference type="Pfam" id="PF01904">
    <property type="entry name" value="DUF72"/>
    <property type="match status" value="1"/>
</dbReference>
<name>A0A0R1MGK8_9LACO</name>
<dbReference type="InterPro" id="IPR036520">
    <property type="entry name" value="UPF0759_sf"/>
</dbReference>
<dbReference type="STRING" id="1423759.FC92_GL002055"/>
<evidence type="ECO:0000313" key="2">
    <source>
        <dbReference type="Proteomes" id="UP000051448"/>
    </source>
</evidence>
<reference evidence="1 2" key="1">
    <citation type="journal article" date="2015" name="Genome Announc.">
        <title>Expanding the biotechnology potential of lactobacilli through comparative genomics of 213 strains and associated genera.</title>
        <authorList>
            <person name="Sun Z."/>
            <person name="Harris H.M."/>
            <person name="McCann A."/>
            <person name="Guo C."/>
            <person name="Argimon S."/>
            <person name="Zhang W."/>
            <person name="Yang X."/>
            <person name="Jeffery I.B."/>
            <person name="Cooney J.C."/>
            <person name="Kagawa T.F."/>
            <person name="Liu W."/>
            <person name="Song Y."/>
            <person name="Salvetti E."/>
            <person name="Wrobel A."/>
            <person name="Rasinkangas P."/>
            <person name="Parkhill J."/>
            <person name="Rea M.C."/>
            <person name="O'Sullivan O."/>
            <person name="Ritari J."/>
            <person name="Douillard F.P."/>
            <person name="Paul Ross R."/>
            <person name="Yang R."/>
            <person name="Briner A.E."/>
            <person name="Felis G.E."/>
            <person name="de Vos W.M."/>
            <person name="Barrangou R."/>
            <person name="Klaenhammer T.R."/>
            <person name="Caufield P.W."/>
            <person name="Cui Y."/>
            <person name="Zhang H."/>
            <person name="O'Toole P.W."/>
        </authorList>
    </citation>
    <scope>NUCLEOTIDE SEQUENCE [LARGE SCALE GENOMIC DNA]</scope>
    <source>
        <strain evidence="1 2">DSM 19519</strain>
    </source>
</reference>
<protein>
    <recommendedName>
        <fullName evidence="3">DUF72 domain-containing protein</fullName>
    </recommendedName>
</protein>
<dbReference type="OrthoDB" id="9780310at2"/>
<dbReference type="SUPFAM" id="SSF117396">
    <property type="entry name" value="TM1631-like"/>
    <property type="match status" value="1"/>
</dbReference>
<dbReference type="PANTHER" id="PTHR30348">
    <property type="entry name" value="UNCHARACTERIZED PROTEIN YECE"/>
    <property type="match status" value="1"/>
</dbReference>
<dbReference type="EMBL" id="AZDX01000007">
    <property type="protein sequence ID" value="KRL07277.1"/>
    <property type="molecule type" value="Genomic_DNA"/>
</dbReference>
<evidence type="ECO:0000313" key="1">
    <source>
        <dbReference type="EMBL" id="KRL07277.1"/>
    </source>
</evidence>
<dbReference type="RefSeq" id="WP_057869230.1">
    <property type="nucleotide sequence ID" value="NZ_AZDX01000007.1"/>
</dbReference>
<dbReference type="PATRIC" id="fig|1423759.3.peg.2147"/>
<evidence type="ECO:0008006" key="3">
    <source>
        <dbReference type="Google" id="ProtNLM"/>
    </source>
</evidence>
<gene>
    <name evidence="1" type="ORF">FC92_GL002055</name>
</gene>
<dbReference type="PANTHER" id="PTHR30348:SF13">
    <property type="entry name" value="UPF0759 PROTEIN YUNF"/>
    <property type="match status" value="1"/>
</dbReference>
<organism evidence="1 2">
    <name type="scientific">Liquorilactobacillus hordei DSM 19519</name>
    <dbReference type="NCBI Taxonomy" id="1423759"/>
    <lineage>
        <taxon>Bacteria</taxon>
        <taxon>Bacillati</taxon>
        <taxon>Bacillota</taxon>
        <taxon>Bacilli</taxon>
        <taxon>Lactobacillales</taxon>
        <taxon>Lactobacillaceae</taxon>
        <taxon>Liquorilactobacillus</taxon>
    </lineage>
</organism>
<dbReference type="AlphaFoldDB" id="A0A0R1MGK8"/>
<proteinExistence type="predicted"/>
<accession>A0A0R1MGK8</accession>
<dbReference type="InterPro" id="IPR002763">
    <property type="entry name" value="DUF72"/>
</dbReference>
<comment type="caution">
    <text evidence="1">The sequence shown here is derived from an EMBL/GenBank/DDBJ whole genome shotgun (WGS) entry which is preliminary data.</text>
</comment>